<accession>A0A5N6DSF2</accession>
<dbReference type="Proteomes" id="UP000326532">
    <property type="component" value="Unassembled WGS sequence"/>
</dbReference>
<keyword evidence="2" id="KW-1185">Reference proteome</keyword>
<protein>
    <submittedName>
        <fullName evidence="1">Uncharacterized protein</fullName>
    </submittedName>
</protein>
<evidence type="ECO:0000313" key="1">
    <source>
        <dbReference type="EMBL" id="KAB8208035.1"/>
    </source>
</evidence>
<proteinExistence type="predicted"/>
<evidence type="ECO:0000313" key="2">
    <source>
        <dbReference type="Proteomes" id="UP000326532"/>
    </source>
</evidence>
<sequence>MLLPSQAPWAMGIVCDSLTPTTFTLSFIPPKDLKERNRRERITSCDSIATDTQQAYVEYAIPVVEPTTHSPLFETLPILHVQLRQRSSITSSLPVLHTQIARPLAVMRRLPAQTVLGITLPLILWFRLLDLSTVRAVTRCERVNRIGIGFGLDIAILVVV</sequence>
<dbReference type="EMBL" id="ML734953">
    <property type="protein sequence ID" value="KAB8208035.1"/>
    <property type="molecule type" value="Genomic_DNA"/>
</dbReference>
<organism evidence="1 2">
    <name type="scientific">Aspergillus parasiticus</name>
    <dbReference type="NCBI Taxonomy" id="5067"/>
    <lineage>
        <taxon>Eukaryota</taxon>
        <taxon>Fungi</taxon>
        <taxon>Dikarya</taxon>
        <taxon>Ascomycota</taxon>
        <taxon>Pezizomycotina</taxon>
        <taxon>Eurotiomycetes</taxon>
        <taxon>Eurotiomycetidae</taxon>
        <taxon>Eurotiales</taxon>
        <taxon>Aspergillaceae</taxon>
        <taxon>Aspergillus</taxon>
        <taxon>Aspergillus subgen. Circumdati</taxon>
    </lineage>
</organism>
<reference evidence="1 2" key="1">
    <citation type="submission" date="2019-04" db="EMBL/GenBank/DDBJ databases">
        <title>Fungal friends and foes A comparative genomics study of 23 Aspergillus species from section Flavi.</title>
        <authorList>
            <consortium name="DOE Joint Genome Institute"/>
            <person name="Kjaerbolling I."/>
            <person name="Vesth T.C."/>
            <person name="Frisvad J.C."/>
            <person name="Nybo J.L."/>
            <person name="Theobald S."/>
            <person name="Kildgaard S."/>
            <person name="Petersen T.I."/>
            <person name="Kuo A."/>
            <person name="Sato A."/>
            <person name="Lyhne E.K."/>
            <person name="Kogle M.E."/>
            <person name="Wiebenga A."/>
            <person name="Kun R.S."/>
            <person name="Lubbers R.J."/>
            <person name="Makela M.R."/>
            <person name="Barry K."/>
            <person name="Chovatia M."/>
            <person name="Clum A."/>
            <person name="Daum C."/>
            <person name="Haridas S."/>
            <person name="He G."/>
            <person name="LaButti K."/>
            <person name="Lipzen A."/>
            <person name="Mondo S."/>
            <person name="Pangilinan J."/>
            <person name="Riley R."/>
            <person name="Salamov A."/>
            <person name="Simmons B.A."/>
            <person name="Magnuson J.K."/>
            <person name="Henrissat B."/>
            <person name="Mortensen U.H."/>
            <person name="Larsen T.O."/>
            <person name="De vries R.P."/>
            <person name="Grigoriev I.V."/>
            <person name="Machida M."/>
            <person name="Baker S.E."/>
            <person name="Andersen M.R."/>
        </authorList>
    </citation>
    <scope>NUCLEOTIDE SEQUENCE [LARGE SCALE GENOMIC DNA]</scope>
    <source>
        <strain evidence="1 2">CBS 117618</strain>
    </source>
</reference>
<name>A0A5N6DSF2_ASPPA</name>
<dbReference type="AlphaFoldDB" id="A0A5N6DSF2"/>
<dbReference type="VEuPathDB" id="FungiDB:BDV34DRAFT_191006"/>
<gene>
    <name evidence="1" type="ORF">BDV34DRAFT_191006</name>
</gene>